<dbReference type="Proteomes" id="UP000016761">
    <property type="component" value="Unassembled WGS sequence"/>
</dbReference>
<name>U4TCX5_9GAMM</name>
<reference evidence="2 3" key="1">
    <citation type="journal article" date="2013" name="Genome Announc.">
        <title>Draft Genome Sequence of Psychrobacter aquaticus Strain CMS 56T, Isolated from a Cyanobacterial Mat Sample Collected from Water Bodies in the McMurdo Dry Valley Region of Antarctica.</title>
        <authorList>
            <person name="Reddy G.S."/>
            <person name="Ara S."/>
            <person name="Singh A."/>
            <person name="Kumar Pinnaka A."/>
            <person name="Shivaji S."/>
        </authorList>
    </citation>
    <scope>NUCLEOTIDE SEQUENCE [LARGE SCALE GENOMIC DNA]</scope>
    <source>
        <strain evidence="2 3">CMS 56</strain>
    </source>
</reference>
<comment type="caution">
    <text evidence="2">The sequence shown here is derived from an EMBL/GenBank/DDBJ whole genome shotgun (WGS) entry which is preliminary data.</text>
</comment>
<proteinExistence type="predicted"/>
<evidence type="ECO:0000313" key="3">
    <source>
        <dbReference type="Proteomes" id="UP000016761"/>
    </source>
</evidence>
<protein>
    <submittedName>
        <fullName evidence="2">Uncharacterized protein</fullName>
    </submittedName>
</protein>
<sequence length="37" mass="4228">MHNVDPFIKSAKGFIVGLIKVIFTYLGLLIPTYKFSR</sequence>
<dbReference type="EMBL" id="AUSW01000013">
    <property type="protein sequence ID" value="ERL56549.1"/>
    <property type="molecule type" value="Genomic_DNA"/>
</dbReference>
<dbReference type="AlphaFoldDB" id="U4TCX5"/>
<keyword evidence="1" id="KW-0472">Membrane</keyword>
<accession>U4TCX5</accession>
<dbReference type="PATRIC" id="fig|1354303.4.peg.566"/>
<feature type="transmembrane region" description="Helical" evidence="1">
    <location>
        <begin position="14"/>
        <end position="33"/>
    </location>
</feature>
<evidence type="ECO:0000313" key="2">
    <source>
        <dbReference type="EMBL" id="ERL56549.1"/>
    </source>
</evidence>
<organism evidence="2 3">
    <name type="scientific">Psychrobacter aquaticus CMS 56</name>
    <dbReference type="NCBI Taxonomy" id="1354303"/>
    <lineage>
        <taxon>Bacteria</taxon>
        <taxon>Pseudomonadati</taxon>
        <taxon>Pseudomonadota</taxon>
        <taxon>Gammaproteobacteria</taxon>
        <taxon>Moraxellales</taxon>
        <taxon>Moraxellaceae</taxon>
        <taxon>Psychrobacter</taxon>
    </lineage>
</organism>
<gene>
    <name evidence="2" type="ORF">M917_0575</name>
</gene>
<keyword evidence="1" id="KW-1133">Transmembrane helix</keyword>
<keyword evidence="3" id="KW-1185">Reference proteome</keyword>
<evidence type="ECO:0000256" key="1">
    <source>
        <dbReference type="SAM" id="Phobius"/>
    </source>
</evidence>
<keyword evidence="1" id="KW-0812">Transmembrane</keyword>